<dbReference type="EC" id="3.4.16.4" evidence="4"/>
<dbReference type="PRINTS" id="PR00922">
    <property type="entry name" value="DADACBPTASE3"/>
</dbReference>
<evidence type="ECO:0000313" key="5">
    <source>
        <dbReference type="Proteomes" id="UP000736328"/>
    </source>
</evidence>
<dbReference type="PANTHER" id="PTHR30023">
    <property type="entry name" value="D-ALANYL-D-ALANINE CARBOXYPEPTIDASE"/>
    <property type="match status" value="1"/>
</dbReference>
<dbReference type="Proteomes" id="UP000736328">
    <property type="component" value="Unassembled WGS sequence"/>
</dbReference>
<dbReference type="Pfam" id="PF02113">
    <property type="entry name" value="Peptidase_S13"/>
    <property type="match status" value="1"/>
</dbReference>
<name>A0A933IA78_UNCT6</name>
<dbReference type="GO" id="GO:0009002">
    <property type="term" value="F:serine-type D-Ala-D-Ala carboxypeptidase activity"/>
    <property type="evidence" value="ECO:0007669"/>
    <property type="project" value="UniProtKB-EC"/>
</dbReference>
<keyword evidence="3" id="KW-0732">Signal</keyword>
<keyword evidence="4" id="KW-0121">Carboxypeptidase</keyword>
<feature type="signal peptide" evidence="3">
    <location>
        <begin position="1"/>
        <end position="28"/>
    </location>
</feature>
<evidence type="ECO:0000256" key="1">
    <source>
        <dbReference type="ARBA" id="ARBA00006096"/>
    </source>
</evidence>
<dbReference type="Gene3D" id="3.50.80.20">
    <property type="entry name" value="D-Ala-D-Ala carboxypeptidase C, peptidase S13"/>
    <property type="match status" value="1"/>
</dbReference>
<comment type="similarity">
    <text evidence="1">Belongs to the peptidase S13 family.</text>
</comment>
<comment type="caution">
    <text evidence="4">The sequence shown here is derived from an EMBL/GenBank/DDBJ whole genome shotgun (WGS) entry which is preliminary data.</text>
</comment>
<dbReference type="AlphaFoldDB" id="A0A933IA78"/>
<feature type="chain" id="PRO_5037457904" evidence="3">
    <location>
        <begin position="29"/>
        <end position="529"/>
    </location>
</feature>
<dbReference type="Gene3D" id="3.40.710.10">
    <property type="entry name" value="DD-peptidase/beta-lactamase superfamily"/>
    <property type="match status" value="2"/>
</dbReference>
<gene>
    <name evidence="4" type="primary">dacB</name>
    <name evidence="4" type="ORF">HY768_05870</name>
</gene>
<dbReference type="EMBL" id="JACQXR010000076">
    <property type="protein sequence ID" value="MBI4726735.1"/>
    <property type="molecule type" value="Genomic_DNA"/>
</dbReference>
<dbReference type="SUPFAM" id="SSF56601">
    <property type="entry name" value="beta-lactamase/transpeptidase-like"/>
    <property type="match status" value="1"/>
</dbReference>
<dbReference type="GO" id="GO:0006508">
    <property type="term" value="P:proteolysis"/>
    <property type="evidence" value="ECO:0007669"/>
    <property type="project" value="InterPro"/>
</dbReference>
<sequence>MALCRNKIILSTLAIILGGALFFPSGEAAKAQNAKASKTSKGRHSVVYMPKPTGDIQDDLDKLFDQKLPRLGRWGIAVMDLESGDIIYQHNSQSKFIPASNAKLFTTAAALEQLGPNYSYQTEIFALGEIDSSGVLHGDLIVKGSGDPTISELALLEEWADSLKSQGITAVEGDIIGDEGNFVPQKIVSMVPRATNKLVKSKKRMAWQISGLSYRDNLVAVTISGGQLGKPLRVSTDPPMTVKIKNLSRTVKGSSSTVTRRVKDKSGKMVAKTRKVYNVGKAYASFDGEALKITGKLAQGSSKRFLFVAKDPQGHFARVFAAVLKNKGIEVSGQGLALTDKPLALKQQAELIYANYSPPLSEIIKIINKNSHNLYAEALLNTIGSEMGGEGSHQQGSLSERTITEQMGLGTIDLYDGSGLSRLNTVSPQQVVNLLKFMSNQPYWEAFYNSLAIGGIDGTLTRRLSGPKVSGRVYAKTGSIGGVSALSGYLTAKNGKMFAFSIMVNNIYRAKLARRIEDYICQMLVEYLG</sequence>
<organism evidence="4 5">
    <name type="scientific">candidate division TA06 bacterium</name>
    <dbReference type="NCBI Taxonomy" id="2250710"/>
    <lineage>
        <taxon>Bacteria</taxon>
        <taxon>Bacteria division TA06</taxon>
    </lineage>
</organism>
<evidence type="ECO:0000313" key="4">
    <source>
        <dbReference type="EMBL" id="MBI4726735.1"/>
    </source>
</evidence>
<dbReference type="GO" id="GO:0000270">
    <property type="term" value="P:peptidoglycan metabolic process"/>
    <property type="evidence" value="ECO:0007669"/>
    <property type="project" value="TreeGrafter"/>
</dbReference>
<reference evidence="4" key="1">
    <citation type="submission" date="2020-07" db="EMBL/GenBank/DDBJ databases">
        <title>Huge and variable diversity of episymbiotic CPR bacteria and DPANN archaea in groundwater ecosystems.</title>
        <authorList>
            <person name="He C.Y."/>
            <person name="Keren R."/>
            <person name="Whittaker M."/>
            <person name="Farag I.F."/>
            <person name="Doudna J."/>
            <person name="Cate J.H.D."/>
            <person name="Banfield J.F."/>
        </authorList>
    </citation>
    <scope>NUCLEOTIDE SEQUENCE</scope>
    <source>
        <strain evidence="4">NC_groundwater_1520_Pr4_B-0.1um_53_5</strain>
    </source>
</reference>
<evidence type="ECO:0000256" key="3">
    <source>
        <dbReference type="SAM" id="SignalP"/>
    </source>
</evidence>
<protein>
    <submittedName>
        <fullName evidence="4">D-alanyl-D-alanine carboxypeptidase/D-alanyl-D-alanine-endopeptidase</fullName>
        <ecNumber evidence="4">3.4.16.4</ecNumber>
    </submittedName>
</protein>
<accession>A0A933IA78</accession>
<dbReference type="NCBIfam" id="TIGR00666">
    <property type="entry name" value="PBP4"/>
    <property type="match status" value="1"/>
</dbReference>
<dbReference type="InterPro" id="IPR000667">
    <property type="entry name" value="Peptidase_S13"/>
</dbReference>
<dbReference type="InterPro" id="IPR012338">
    <property type="entry name" value="Beta-lactam/transpept-like"/>
</dbReference>
<keyword evidence="4" id="KW-0645">Protease</keyword>
<dbReference type="PANTHER" id="PTHR30023:SF0">
    <property type="entry name" value="PENICILLIN-SENSITIVE CARBOXYPEPTIDASE A"/>
    <property type="match status" value="1"/>
</dbReference>
<evidence type="ECO:0000256" key="2">
    <source>
        <dbReference type="ARBA" id="ARBA00022801"/>
    </source>
</evidence>
<proteinExistence type="inferred from homology"/>
<keyword evidence="2 4" id="KW-0378">Hydrolase</keyword>